<keyword evidence="6 8" id="KW-0030">Aminoacyl-tRNA synthetase</keyword>
<keyword evidence="1 8" id="KW-0963">Cytoplasm</keyword>
<keyword evidence="8" id="KW-0175">Coiled coil</keyword>
<dbReference type="SUPFAM" id="SSF47323">
    <property type="entry name" value="Anticodon-binding domain of a subclass of class I aminoacyl-tRNA synthetases"/>
    <property type="match status" value="1"/>
</dbReference>
<evidence type="ECO:0000256" key="8">
    <source>
        <dbReference type="HAMAP-Rule" id="MF_02004"/>
    </source>
</evidence>
<keyword evidence="13" id="KW-1185">Reference proteome</keyword>
<dbReference type="InterPro" id="IPR002303">
    <property type="entry name" value="Valyl-tRNA_ligase"/>
</dbReference>
<evidence type="ECO:0000256" key="5">
    <source>
        <dbReference type="ARBA" id="ARBA00022917"/>
    </source>
</evidence>
<comment type="domain">
    <text evidence="8">The C-terminal coiled-coil domain is crucial for aminoacylation activity.</text>
</comment>
<comment type="subcellular location">
    <subcellularLocation>
        <location evidence="8">Cytoplasm</location>
    </subcellularLocation>
</comment>
<dbReference type="Gene3D" id="3.40.50.620">
    <property type="entry name" value="HUPs"/>
    <property type="match status" value="2"/>
</dbReference>
<reference evidence="12 13" key="1">
    <citation type="submission" date="2024-09" db="EMBL/GenBank/DDBJ databases">
        <authorList>
            <person name="Sun Q."/>
            <person name="Mori K."/>
        </authorList>
    </citation>
    <scope>NUCLEOTIDE SEQUENCE [LARGE SCALE GENOMIC DNA]</scope>
    <source>
        <strain evidence="12 13">NCAIM B.01794</strain>
    </source>
</reference>
<protein>
    <recommendedName>
        <fullName evidence="8">Valine--tRNA ligase</fullName>
        <ecNumber evidence="8">6.1.1.9</ecNumber>
    </recommendedName>
    <alternativeName>
        <fullName evidence="8">Valyl-tRNA synthetase</fullName>
        <shortName evidence="8">ValRS</shortName>
    </alternativeName>
</protein>
<comment type="catalytic activity">
    <reaction evidence="7 8">
        <text>tRNA(Val) + L-valine + ATP = L-valyl-tRNA(Val) + AMP + diphosphate</text>
        <dbReference type="Rhea" id="RHEA:10704"/>
        <dbReference type="Rhea" id="RHEA-COMP:9672"/>
        <dbReference type="Rhea" id="RHEA-COMP:9708"/>
        <dbReference type="ChEBI" id="CHEBI:30616"/>
        <dbReference type="ChEBI" id="CHEBI:33019"/>
        <dbReference type="ChEBI" id="CHEBI:57762"/>
        <dbReference type="ChEBI" id="CHEBI:78442"/>
        <dbReference type="ChEBI" id="CHEBI:78537"/>
        <dbReference type="ChEBI" id="CHEBI:456215"/>
        <dbReference type="EC" id="6.1.1.9"/>
    </reaction>
</comment>
<feature type="binding site" evidence="8">
    <location>
        <position position="548"/>
    </location>
    <ligand>
        <name>ATP</name>
        <dbReference type="ChEBI" id="CHEBI:30616"/>
    </ligand>
</feature>
<keyword evidence="5 8" id="KW-0648">Protein biosynthesis</keyword>
<dbReference type="InterPro" id="IPR002300">
    <property type="entry name" value="aa-tRNA-synth_Ia"/>
</dbReference>
<dbReference type="HAMAP" id="MF_02004">
    <property type="entry name" value="Val_tRNA_synth_type1"/>
    <property type="match status" value="1"/>
</dbReference>
<evidence type="ECO:0000256" key="6">
    <source>
        <dbReference type="ARBA" id="ARBA00023146"/>
    </source>
</evidence>
<dbReference type="InterPro" id="IPR009080">
    <property type="entry name" value="tRNAsynth_Ia_anticodon-bd"/>
</dbReference>
<dbReference type="EMBL" id="JBHLSS010000116">
    <property type="protein sequence ID" value="MFC0711459.1"/>
    <property type="molecule type" value="Genomic_DNA"/>
</dbReference>
<dbReference type="SUPFAM" id="SSF50677">
    <property type="entry name" value="ValRS/IleRS/LeuRS editing domain"/>
    <property type="match status" value="1"/>
</dbReference>
<keyword evidence="3 8" id="KW-0547">Nucleotide-binding</keyword>
<dbReference type="Proteomes" id="UP001589891">
    <property type="component" value="Unassembled WGS sequence"/>
</dbReference>
<proteinExistence type="inferred from homology"/>
<evidence type="ECO:0000256" key="7">
    <source>
        <dbReference type="ARBA" id="ARBA00047552"/>
    </source>
</evidence>
<feature type="short sequence motif" description="'KMSKS' region" evidence="8">
    <location>
        <begin position="545"/>
        <end position="549"/>
    </location>
</feature>
<dbReference type="CDD" id="cd07962">
    <property type="entry name" value="Anticodon_Ia_Val"/>
    <property type="match status" value="1"/>
</dbReference>
<dbReference type="InterPro" id="IPR010978">
    <property type="entry name" value="tRNA-bd_arm"/>
</dbReference>
<dbReference type="RefSeq" id="WP_376948229.1">
    <property type="nucleotide sequence ID" value="NZ_CP171449.1"/>
</dbReference>
<feature type="short sequence motif" description="'HIGH' region" evidence="8">
    <location>
        <begin position="40"/>
        <end position="50"/>
    </location>
</feature>
<evidence type="ECO:0000259" key="9">
    <source>
        <dbReference type="Pfam" id="PF00133"/>
    </source>
</evidence>
<dbReference type="Pfam" id="PF10458">
    <property type="entry name" value="Val_tRNA-synt_C"/>
    <property type="match status" value="1"/>
</dbReference>
<comment type="domain">
    <text evidence="8">ValRS has two distinct active sites: one for aminoacylation and one for editing. The misactivated threonine is translocated from the active site to the editing site.</text>
</comment>
<dbReference type="Gene3D" id="1.10.287.380">
    <property type="entry name" value="Valyl-tRNA synthetase, C-terminal domain"/>
    <property type="match status" value="1"/>
</dbReference>
<dbReference type="EC" id="6.1.1.9" evidence="8"/>
<keyword evidence="2 8" id="KW-0436">Ligase</keyword>
<evidence type="ECO:0000313" key="13">
    <source>
        <dbReference type="Proteomes" id="UP001589891"/>
    </source>
</evidence>
<accession>A0ABV6SPJ7</accession>
<name>A0ABV6SPJ7_AZOPA</name>
<dbReference type="PROSITE" id="PS00178">
    <property type="entry name" value="AA_TRNA_LIGASE_I"/>
    <property type="match status" value="1"/>
</dbReference>
<evidence type="ECO:0000259" key="11">
    <source>
        <dbReference type="Pfam" id="PF10458"/>
    </source>
</evidence>
<dbReference type="PRINTS" id="PR00986">
    <property type="entry name" value="TRNASYNTHVAL"/>
</dbReference>
<dbReference type="InterPro" id="IPR019499">
    <property type="entry name" value="Val-tRNA_synth_tRNA-bd"/>
</dbReference>
<evidence type="ECO:0000256" key="2">
    <source>
        <dbReference type="ARBA" id="ARBA00022598"/>
    </source>
</evidence>
<dbReference type="InterPro" id="IPR014729">
    <property type="entry name" value="Rossmann-like_a/b/a_fold"/>
</dbReference>
<comment type="function">
    <text evidence="8">Catalyzes the attachment of valine to tRNA(Val). As ValRS can inadvertently accommodate and process structurally similar amino acids such as threonine, to avoid such errors, it has a 'posttransfer' editing activity that hydrolyzes mischarged Thr-tRNA(Val) in a tRNA-dependent manner.</text>
</comment>
<dbReference type="InterPro" id="IPR033705">
    <property type="entry name" value="Anticodon_Ia_Val"/>
</dbReference>
<comment type="caution">
    <text evidence="12">The sequence shown here is derived from an EMBL/GenBank/DDBJ whole genome shotgun (WGS) entry which is preliminary data.</text>
</comment>
<feature type="domain" description="Methionyl/Valyl/Leucyl/Isoleucyl-tRNA synthetase anticodon-binding" evidence="10">
    <location>
        <begin position="665"/>
        <end position="818"/>
    </location>
</feature>
<dbReference type="InterPro" id="IPR037118">
    <property type="entry name" value="Val-tRNA_synth_C_sf"/>
</dbReference>
<dbReference type="SUPFAM" id="SSF46589">
    <property type="entry name" value="tRNA-binding arm"/>
    <property type="match status" value="1"/>
</dbReference>
<feature type="coiled-coil region" evidence="8">
    <location>
        <begin position="875"/>
        <end position="944"/>
    </location>
</feature>
<evidence type="ECO:0000259" key="10">
    <source>
        <dbReference type="Pfam" id="PF08264"/>
    </source>
</evidence>
<dbReference type="InterPro" id="IPR009008">
    <property type="entry name" value="Val/Leu/Ile-tRNA-synth_edit"/>
</dbReference>
<sequence>MDKTYQPHAIESRWYAEWESKNYFAPQGSGEPYTIMIPPPNVTGSLHMGHGFNNAIMDALIRFRRMQGRNTLWQPGTDHAGIATQMVVERQLAAQGLDRHALGREKFLDKVWEWKEQSGGTITRQIRRLGSSVDWSRERFTMDEGLSEAVKEAFVRLHEDGLIYRGKRLVNWDTKLHTAISDLEVENHDEKGHLWHLRYPLADDARTAEGKDYLVVATTRPETMLGDAAVAVHPEDERYRDLIGRHVLLPLVNRLIPIVADEYVDREFGTGCVKITPAHDFNDYEVGKRHHLPLINIFDRNAGVLAQAQVFDIDGTPNIRVDPSLPDGYAGMDRFDARKAIVADFEGMGLLEKIDDHALKVPRGDRSGTIIEPWLTDQWYVSTKPLAEKAIAAVEDGSIQFVPRQYENMYFSWMRDIQDWCISRQLWWGHRIPAWYDEAGNAYVGRDEAEVRSKYAIRNNEPLRQDEDVLDTWFSSGLWTFSTLGWPQQTEFLKTFHPTDVLVTGFDIIFFWVARMIMLSLHLTGQSPFKTVYVHGLVRDSQGHKMSKSKGNVLDPLDIVDGIDLESLVAKRTSGMMQPKLAEKIAKQTRAEFPEGIASYGTDALRFTFCSLASTGRDIKFDMGRVEGYRNFCNKLWNAANFVFENTEGKDCGAADEPVELSSVDRWIVSALQRTEQEVTRQLDAFRFDLAAQALYEFIWDQYCAWYLELVKPVLWDETAPETRQRGTRRTLVRVLETALRLAHPFMPFISEEIWQRLAPLAGKSGPTLMLQPWPLADEARIDAAAEEDIEWVKALMLGVRQIRGEMNISMARRIDVALNNASNSDRRRLEENRPLLTKLAKLESIRVLEAGEEAPLAATALVGEMQVLVPMAGLIDKDAELARLDKEIQRLEGEVKRVGGKLDNASFVDKAPAEVIAKERTRLNEAEQALSKLGEQRARIANL</sequence>
<dbReference type="InterPro" id="IPR013155">
    <property type="entry name" value="M/V/L/I-tRNA-synth_anticd-bd"/>
</dbReference>
<feature type="domain" description="Aminoacyl-tRNA synthetase class Ia" evidence="9">
    <location>
        <begin position="14"/>
        <end position="622"/>
    </location>
</feature>
<dbReference type="Pfam" id="PF08264">
    <property type="entry name" value="Anticodon_1"/>
    <property type="match status" value="1"/>
</dbReference>
<comment type="subunit">
    <text evidence="8">Monomer.</text>
</comment>
<dbReference type="PANTHER" id="PTHR11946:SF93">
    <property type="entry name" value="VALINE--TRNA LIGASE, CHLOROPLASTIC_MITOCHONDRIAL 2"/>
    <property type="match status" value="1"/>
</dbReference>
<dbReference type="Pfam" id="PF00133">
    <property type="entry name" value="tRNA-synt_1"/>
    <property type="match status" value="1"/>
</dbReference>
<dbReference type="InterPro" id="IPR001412">
    <property type="entry name" value="aa-tRNA-synth_I_CS"/>
</dbReference>
<dbReference type="GO" id="GO:0004832">
    <property type="term" value="F:valine-tRNA ligase activity"/>
    <property type="evidence" value="ECO:0007669"/>
    <property type="project" value="UniProtKB-EC"/>
</dbReference>
<evidence type="ECO:0000256" key="1">
    <source>
        <dbReference type="ARBA" id="ARBA00022490"/>
    </source>
</evidence>
<dbReference type="PANTHER" id="PTHR11946">
    <property type="entry name" value="VALYL-TRNA SYNTHETASES"/>
    <property type="match status" value="1"/>
</dbReference>
<dbReference type="CDD" id="cd00817">
    <property type="entry name" value="ValRS_core"/>
    <property type="match status" value="1"/>
</dbReference>
<evidence type="ECO:0000313" key="12">
    <source>
        <dbReference type="EMBL" id="MFC0711459.1"/>
    </source>
</evidence>
<feature type="domain" description="Valyl-tRNA synthetase tRNA-binding arm" evidence="11">
    <location>
        <begin position="879"/>
        <end position="941"/>
    </location>
</feature>
<comment type="similarity">
    <text evidence="8">Belongs to the class-I aminoacyl-tRNA synthetase family. ValS type 1 subfamily.</text>
</comment>
<dbReference type="NCBIfam" id="NF004349">
    <property type="entry name" value="PRK05729.1"/>
    <property type="match status" value="1"/>
</dbReference>
<evidence type="ECO:0000256" key="3">
    <source>
        <dbReference type="ARBA" id="ARBA00022741"/>
    </source>
</evidence>
<organism evidence="12 13">
    <name type="scientific">Azorhizophilus paspali</name>
    <name type="common">Azotobacter paspali</name>
    <dbReference type="NCBI Taxonomy" id="69963"/>
    <lineage>
        <taxon>Bacteria</taxon>
        <taxon>Pseudomonadati</taxon>
        <taxon>Pseudomonadota</taxon>
        <taxon>Gammaproteobacteria</taxon>
        <taxon>Pseudomonadales</taxon>
        <taxon>Pseudomonadaceae</taxon>
        <taxon>Azorhizophilus</taxon>
    </lineage>
</organism>
<gene>
    <name evidence="8" type="primary">valS</name>
    <name evidence="12" type="ORF">ACFFGX_18525</name>
</gene>
<keyword evidence="4 8" id="KW-0067">ATP-binding</keyword>
<dbReference type="Gene3D" id="1.10.730.10">
    <property type="entry name" value="Isoleucyl-tRNA Synthetase, Domain 1"/>
    <property type="match status" value="1"/>
</dbReference>
<dbReference type="Gene3D" id="3.90.740.10">
    <property type="entry name" value="Valyl/Leucyl/Isoleucyl-tRNA synthetase, editing domain"/>
    <property type="match status" value="1"/>
</dbReference>
<evidence type="ECO:0000256" key="4">
    <source>
        <dbReference type="ARBA" id="ARBA00022840"/>
    </source>
</evidence>
<dbReference type="SUPFAM" id="SSF52374">
    <property type="entry name" value="Nucleotidylyl transferase"/>
    <property type="match status" value="1"/>
</dbReference>
<dbReference type="NCBIfam" id="TIGR00422">
    <property type="entry name" value="valS"/>
    <property type="match status" value="1"/>
</dbReference>